<evidence type="ECO:0000256" key="1">
    <source>
        <dbReference type="ARBA" id="ARBA00005715"/>
    </source>
</evidence>
<evidence type="ECO:0000313" key="9">
    <source>
        <dbReference type="EMBL" id="MDG0813321.1"/>
    </source>
</evidence>
<dbReference type="GO" id="GO:0005524">
    <property type="term" value="F:ATP binding"/>
    <property type="evidence" value="ECO:0007669"/>
    <property type="project" value="UniProtKB-KW"/>
</dbReference>
<dbReference type="Pfam" id="PF07005">
    <property type="entry name" value="SBD_N"/>
    <property type="match status" value="1"/>
</dbReference>
<dbReference type="Gene3D" id="3.40.980.20">
    <property type="entry name" value="Four-carbon acid sugar kinase, nucleotide binding domain"/>
    <property type="match status" value="1"/>
</dbReference>
<dbReference type="AlphaFoldDB" id="A0A9X4KXW9"/>
<keyword evidence="3" id="KW-0547">Nucleotide-binding</keyword>
<feature type="domain" description="Four-carbon acid sugar kinase N-terminal" evidence="7">
    <location>
        <begin position="12"/>
        <end position="261"/>
    </location>
</feature>
<dbReference type="Pfam" id="PF17042">
    <property type="entry name" value="NBD_C"/>
    <property type="match status" value="1"/>
</dbReference>
<evidence type="ECO:0000256" key="5">
    <source>
        <dbReference type="ARBA" id="ARBA00022840"/>
    </source>
</evidence>
<evidence type="ECO:0000256" key="6">
    <source>
        <dbReference type="ARBA" id="ARBA00023277"/>
    </source>
</evidence>
<reference evidence="9" key="1">
    <citation type="submission" date="2022-10" db="EMBL/GenBank/DDBJ databases">
        <title>Comparative genomic analysis of Cohnella hashimotonis sp. nov., isolated from the International Space Station.</title>
        <authorList>
            <person name="Simpson A."/>
            <person name="Venkateswaran K."/>
        </authorList>
    </citation>
    <scope>NUCLEOTIDE SEQUENCE</scope>
    <source>
        <strain evidence="9">DSM 28161</strain>
    </source>
</reference>
<evidence type="ECO:0000259" key="8">
    <source>
        <dbReference type="Pfam" id="PF17042"/>
    </source>
</evidence>
<dbReference type="Proteomes" id="UP001153404">
    <property type="component" value="Unassembled WGS sequence"/>
</dbReference>
<evidence type="ECO:0000256" key="3">
    <source>
        <dbReference type="ARBA" id="ARBA00022741"/>
    </source>
</evidence>
<gene>
    <name evidence="9" type="ORF">OMP40_31580</name>
</gene>
<evidence type="ECO:0000259" key="7">
    <source>
        <dbReference type="Pfam" id="PF07005"/>
    </source>
</evidence>
<dbReference type="EMBL" id="JAPDIA010000008">
    <property type="protein sequence ID" value="MDG0813321.1"/>
    <property type="molecule type" value="Genomic_DNA"/>
</dbReference>
<evidence type="ECO:0000256" key="4">
    <source>
        <dbReference type="ARBA" id="ARBA00022777"/>
    </source>
</evidence>
<dbReference type="Gene3D" id="3.40.50.10840">
    <property type="entry name" value="Putative sugar-binding, N-terminal domain"/>
    <property type="match status" value="1"/>
</dbReference>
<keyword evidence="5" id="KW-0067">ATP-binding</keyword>
<name>A0A9X4KXW9_9BACL</name>
<dbReference type="InterPro" id="IPR031475">
    <property type="entry name" value="NBD_C"/>
</dbReference>
<sequence>MRQGGRAKRPLIGYYGDDFTGSTDVLEALFRQGLRTMLFLDPPDEETAPGKERSRLLDGLDAFGIAGVGRSLSPEEMARELPPIFERLKQAGPAVVHYKICSTFDSSPETGSIGKAAELGRAVFGGRFVPVLAGVPYLGRYTVFGHHFAAAPGAGVFRLDRHPTMSRHPATPMDESDLRLHLAKQTSLKAGLMDIVALDGAAAEAGERLERLLADEGPDLLLFDVLDERRLAVAGQLIWQEAMQRESPLFAIGSSGVEYALGAAWQAADVNRQMVEQATSELGDGSPVEEGAGQAGFGAAKPVDRLLVVSGSCSPATAKQIAEAEEDGFASIRIPAVALVHPEQAEEARTRLLAEAKALLDEGRSVILYSAAGPDDPGIGELRQALTAQGLRPEDSSRLLGAALGGLARALTVETGLTRILVAGGDTSGYVARALGIYALECRQTLAPGVPLCRAYADDARLDGLDLVLKGGQVGGTRFFELVRRGGVWADERTDV</sequence>
<keyword evidence="10" id="KW-1185">Reference proteome</keyword>
<comment type="similarity">
    <text evidence="1">Belongs to the four-carbon acid sugar kinase family.</text>
</comment>
<dbReference type="InterPro" id="IPR010737">
    <property type="entry name" value="4-carb_acid_sugar_kinase_N"/>
</dbReference>
<dbReference type="SUPFAM" id="SSF142764">
    <property type="entry name" value="YgbK-like"/>
    <property type="match status" value="1"/>
</dbReference>
<protein>
    <submittedName>
        <fullName evidence="9">Four-carbon acid sugar kinase family protein</fullName>
    </submittedName>
</protein>
<keyword evidence="2" id="KW-0808">Transferase</keyword>
<dbReference type="RefSeq" id="WP_277537187.1">
    <property type="nucleotide sequence ID" value="NZ_JAPDIA010000008.1"/>
</dbReference>
<dbReference type="GO" id="GO:0016301">
    <property type="term" value="F:kinase activity"/>
    <property type="evidence" value="ECO:0007669"/>
    <property type="project" value="UniProtKB-KW"/>
</dbReference>
<keyword evidence="4 9" id="KW-0418">Kinase</keyword>
<dbReference type="InterPro" id="IPR042213">
    <property type="entry name" value="NBD_C_sf"/>
</dbReference>
<comment type="caution">
    <text evidence="9">The sequence shown here is derived from an EMBL/GenBank/DDBJ whole genome shotgun (WGS) entry which is preliminary data.</text>
</comment>
<organism evidence="9 10">
    <name type="scientific">Cohnella rhizosphaerae</name>
    <dbReference type="NCBI Taxonomy" id="1457232"/>
    <lineage>
        <taxon>Bacteria</taxon>
        <taxon>Bacillati</taxon>
        <taxon>Bacillota</taxon>
        <taxon>Bacilli</taxon>
        <taxon>Bacillales</taxon>
        <taxon>Paenibacillaceae</taxon>
        <taxon>Cohnella</taxon>
    </lineage>
</organism>
<evidence type="ECO:0000256" key="2">
    <source>
        <dbReference type="ARBA" id="ARBA00022679"/>
    </source>
</evidence>
<dbReference type="InterPro" id="IPR037051">
    <property type="entry name" value="4-carb_acid_sugar_kinase_N_sf"/>
</dbReference>
<proteinExistence type="inferred from homology"/>
<feature type="domain" description="Four-carbon acid sugar kinase nucleotide binding" evidence="8">
    <location>
        <begin position="307"/>
        <end position="480"/>
    </location>
</feature>
<accession>A0A9X4KXW9</accession>
<evidence type="ECO:0000313" key="10">
    <source>
        <dbReference type="Proteomes" id="UP001153404"/>
    </source>
</evidence>
<keyword evidence="6" id="KW-0119">Carbohydrate metabolism</keyword>